<dbReference type="STRING" id="1679170.AC625_12145"/>
<evidence type="ECO:0000256" key="1">
    <source>
        <dbReference type="SAM" id="MobiDB-lite"/>
    </source>
</evidence>
<dbReference type="EMBL" id="LFZW01000001">
    <property type="protein sequence ID" value="KMY50158.1"/>
    <property type="molecule type" value="Genomic_DNA"/>
</dbReference>
<evidence type="ECO:0000313" key="3">
    <source>
        <dbReference type="EMBL" id="KMY50158.1"/>
    </source>
</evidence>
<sequence length="133" mass="14543">MKSRKLIVPILFATSLTLAACGGANTDKKTEESKTTVSISDGAKEMRQTIADLKTQLDAKDATKVKASGENLEKSWQTFEDEVKDKSADLYEKVETPLHTIEAGAKTEPLDEQTLNKAADELDTVLSDVEKLK</sequence>
<dbReference type="RefSeq" id="WP_049681505.1">
    <property type="nucleotide sequence ID" value="NZ_LFZW01000001.1"/>
</dbReference>
<reference evidence="4" key="1">
    <citation type="submission" date="2015-07" db="EMBL/GenBank/DDBJ databases">
        <title>Genome sequencing project for genomic taxonomy and phylogenomics of Bacillus-like bacteria.</title>
        <authorList>
            <person name="Liu B."/>
            <person name="Wang J."/>
            <person name="Zhu Y."/>
            <person name="Liu G."/>
            <person name="Chen Q."/>
            <person name="Chen Z."/>
            <person name="Lan J."/>
            <person name="Che J."/>
            <person name="Ge C."/>
            <person name="Shi H."/>
            <person name="Pan Z."/>
            <person name="Liu X."/>
        </authorList>
    </citation>
    <scope>NUCLEOTIDE SEQUENCE [LARGE SCALE GENOMIC DNA]</scope>
    <source>
        <strain evidence="4">FJAT-27997</strain>
    </source>
</reference>
<accession>A0A0K9GU62</accession>
<dbReference type="PROSITE" id="PS51257">
    <property type="entry name" value="PROKAR_LIPOPROTEIN"/>
    <property type="match status" value="1"/>
</dbReference>
<name>A0A0K9GU62_9BACI</name>
<gene>
    <name evidence="3" type="ORF">AC625_12145</name>
</gene>
<feature type="region of interest" description="Disordered" evidence="1">
    <location>
        <begin position="23"/>
        <end position="42"/>
    </location>
</feature>
<organism evidence="3 4">
    <name type="scientific">Peribacillus loiseleuriae</name>
    <dbReference type="NCBI Taxonomy" id="1679170"/>
    <lineage>
        <taxon>Bacteria</taxon>
        <taxon>Bacillati</taxon>
        <taxon>Bacillota</taxon>
        <taxon>Bacilli</taxon>
        <taxon>Bacillales</taxon>
        <taxon>Bacillaceae</taxon>
        <taxon>Peribacillus</taxon>
    </lineage>
</organism>
<evidence type="ECO:0000256" key="2">
    <source>
        <dbReference type="SAM" id="SignalP"/>
    </source>
</evidence>
<dbReference type="AlphaFoldDB" id="A0A0K9GU62"/>
<proteinExistence type="predicted"/>
<comment type="caution">
    <text evidence="3">The sequence shown here is derived from an EMBL/GenBank/DDBJ whole genome shotgun (WGS) entry which is preliminary data.</text>
</comment>
<dbReference type="Proteomes" id="UP000037146">
    <property type="component" value="Unassembled WGS sequence"/>
</dbReference>
<dbReference type="PATRIC" id="fig|1679170.3.peg.2763"/>
<feature type="signal peptide" evidence="2">
    <location>
        <begin position="1"/>
        <end position="20"/>
    </location>
</feature>
<keyword evidence="4" id="KW-1185">Reference proteome</keyword>
<keyword evidence="2" id="KW-0732">Signal</keyword>
<evidence type="ECO:0008006" key="5">
    <source>
        <dbReference type="Google" id="ProtNLM"/>
    </source>
</evidence>
<evidence type="ECO:0000313" key="4">
    <source>
        <dbReference type="Proteomes" id="UP000037146"/>
    </source>
</evidence>
<feature type="chain" id="PRO_5038501434" description="Lipoprotein" evidence="2">
    <location>
        <begin position="21"/>
        <end position="133"/>
    </location>
</feature>
<protein>
    <recommendedName>
        <fullName evidence="5">Lipoprotein</fullName>
    </recommendedName>
</protein>
<dbReference type="OrthoDB" id="1885681at2"/>